<name>A0A0M0K461_9EUKA</name>
<evidence type="ECO:0000256" key="1">
    <source>
        <dbReference type="SAM" id="MobiDB-lite"/>
    </source>
</evidence>
<protein>
    <submittedName>
        <fullName evidence="2">Uncharacterized protein</fullName>
    </submittedName>
</protein>
<reference evidence="3" key="1">
    <citation type="journal article" date="2015" name="PLoS Genet.">
        <title>Genome Sequence and Transcriptome Analyses of Chrysochromulina tobin: Metabolic Tools for Enhanced Algal Fitness in the Prominent Order Prymnesiales (Haptophyceae).</title>
        <authorList>
            <person name="Hovde B.T."/>
            <person name="Deodato C.R."/>
            <person name="Hunsperger H.M."/>
            <person name="Ryken S.A."/>
            <person name="Yost W."/>
            <person name="Jha R.K."/>
            <person name="Patterson J."/>
            <person name="Monnat R.J. Jr."/>
            <person name="Barlow S.B."/>
            <person name="Starkenburg S.R."/>
            <person name="Cattolico R.A."/>
        </authorList>
    </citation>
    <scope>NUCLEOTIDE SEQUENCE</scope>
    <source>
        <strain evidence="3">CCMP291</strain>
    </source>
</reference>
<organism evidence="2 3">
    <name type="scientific">Chrysochromulina tobinii</name>
    <dbReference type="NCBI Taxonomy" id="1460289"/>
    <lineage>
        <taxon>Eukaryota</taxon>
        <taxon>Haptista</taxon>
        <taxon>Haptophyta</taxon>
        <taxon>Prymnesiophyceae</taxon>
        <taxon>Prymnesiales</taxon>
        <taxon>Chrysochromulinaceae</taxon>
        <taxon>Chrysochromulina</taxon>
    </lineage>
</organism>
<gene>
    <name evidence="2" type="ORF">Ctob_011003</name>
</gene>
<comment type="caution">
    <text evidence="2">The sequence shown here is derived from an EMBL/GenBank/DDBJ whole genome shotgun (WGS) entry which is preliminary data.</text>
</comment>
<accession>A0A0M0K461</accession>
<evidence type="ECO:0000313" key="3">
    <source>
        <dbReference type="Proteomes" id="UP000037460"/>
    </source>
</evidence>
<feature type="region of interest" description="Disordered" evidence="1">
    <location>
        <begin position="30"/>
        <end position="49"/>
    </location>
</feature>
<sequence>MESTLLGTPEGQATLKAPIAEAISTFAALASSHRHHVPRNRHLIASDGE</sequence>
<dbReference type="EMBL" id="JWZX01001461">
    <property type="protein sequence ID" value="KOO33656.1"/>
    <property type="molecule type" value="Genomic_DNA"/>
</dbReference>
<feature type="compositionally biased region" description="Basic residues" evidence="1">
    <location>
        <begin position="32"/>
        <end position="42"/>
    </location>
</feature>
<keyword evidence="3" id="KW-1185">Reference proteome</keyword>
<dbReference type="AlphaFoldDB" id="A0A0M0K461"/>
<proteinExistence type="predicted"/>
<dbReference type="Proteomes" id="UP000037460">
    <property type="component" value="Unassembled WGS sequence"/>
</dbReference>
<evidence type="ECO:0000313" key="2">
    <source>
        <dbReference type="EMBL" id="KOO33656.1"/>
    </source>
</evidence>